<reference evidence="3" key="1">
    <citation type="submission" date="2018-05" db="EMBL/GenBank/DDBJ databases">
        <authorList>
            <person name="Lanie J.A."/>
            <person name="Ng W.-L."/>
            <person name="Kazmierczak K.M."/>
            <person name="Andrzejewski T.M."/>
            <person name="Davidsen T.M."/>
            <person name="Wayne K.J."/>
            <person name="Tettelin H."/>
            <person name="Glass J.I."/>
            <person name="Rusch D."/>
            <person name="Podicherti R."/>
            <person name="Tsui H.-C.T."/>
            <person name="Winkler M.E."/>
        </authorList>
    </citation>
    <scope>NUCLEOTIDE SEQUENCE</scope>
</reference>
<feature type="region of interest" description="Disordered" evidence="1">
    <location>
        <begin position="117"/>
        <end position="174"/>
    </location>
</feature>
<dbReference type="EMBL" id="UINC01200746">
    <property type="protein sequence ID" value="SVE19770.1"/>
    <property type="molecule type" value="Genomic_DNA"/>
</dbReference>
<dbReference type="AlphaFoldDB" id="A0A383BIW7"/>
<evidence type="ECO:0000313" key="3">
    <source>
        <dbReference type="EMBL" id="SVE19770.1"/>
    </source>
</evidence>
<feature type="transmembrane region" description="Helical" evidence="2">
    <location>
        <begin position="14"/>
        <end position="34"/>
    </location>
</feature>
<feature type="non-terminal residue" evidence="3">
    <location>
        <position position="1"/>
    </location>
</feature>
<keyword evidence="2" id="KW-1133">Transmembrane helix</keyword>
<feature type="non-terminal residue" evidence="3">
    <location>
        <position position="246"/>
    </location>
</feature>
<gene>
    <name evidence="3" type="ORF">METZ01_LOCUS472624</name>
</gene>
<keyword evidence="2" id="KW-0472">Membrane</keyword>
<sequence length="246" mass="26448">FGLRYHIRFFARQWQWWVTAAAGAAIAVGVLSFFHPGFGIFADVSLGGRWGTILGGAPLSLGIAKLVIIAVLMPVVVFPRRVGPLYARAFEQVGQSARFVAEHPLLKRFRGAIAQRLKSRTKDTEQPSIPASIPVPTSEPPAVESTATAVAEDKPVQDNPPDQQEVVPEAQPDTRSEISAIDGFVSEELSLYSEPVDPSSVSNPPWLLPAADLLTAPEPVESNEEALIATARLIEDTLASYGANVT</sequence>
<feature type="transmembrane region" description="Helical" evidence="2">
    <location>
        <begin position="54"/>
        <end position="78"/>
    </location>
</feature>
<proteinExistence type="predicted"/>
<keyword evidence="2" id="KW-0812">Transmembrane</keyword>
<accession>A0A383BIW7</accession>
<evidence type="ECO:0000256" key="1">
    <source>
        <dbReference type="SAM" id="MobiDB-lite"/>
    </source>
</evidence>
<organism evidence="3">
    <name type="scientific">marine metagenome</name>
    <dbReference type="NCBI Taxonomy" id="408172"/>
    <lineage>
        <taxon>unclassified sequences</taxon>
        <taxon>metagenomes</taxon>
        <taxon>ecological metagenomes</taxon>
    </lineage>
</organism>
<evidence type="ECO:0000256" key="2">
    <source>
        <dbReference type="SAM" id="Phobius"/>
    </source>
</evidence>
<name>A0A383BIW7_9ZZZZ</name>
<protein>
    <submittedName>
        <fullName evidence="3">Uncharacterized protein</fullName>
    </submittedName>
</protein>